<dbReference type="PANTHER" id="PTHR31836">
    <property type="match status" value="1"/>
</dbReference>
<name>A0A9N9FBG2_9GLOM</name>
<evidence type="ECO:0000313" key="4">
    <source>
        <dbReference type="EMBL" id="CAG8523863.1"/>
    </source>
</evidence>
<dbReference type="OrthoDB" id="406505at2759"/>
<evidence type="ECO:0000313" key="5">
    <source>
        <dbReference type="Proteomes" id="UP000789831"/>
    </source>
</evidence>
<evidence type="ECO:0000256" key="1">
    <source>
        <dbReference type="ARBA" id="ARBA00022729"/>
    </source>
</evidence>
<dbReference type="EMBL" id="CAJVPL010000716">
    <property type="protein sequence ID" value="CAG8523863.1"/>
    <property type="molecule type" value="Genomic_DNA"/>
</dbReference>
<dbReference type="CDD" id="cd22191">
    <property type="entry name" value="DPBB_RlpA_EXP_N-like"/>
    <property type="match status" value="1"/>
</dbReference>
<organism evidence="4 5">
    <name type="scientific">Ambispora gerdemannii</name>
    <dbReference type="NCBI Taxonomy" id="144530"/>
    <lineage>
        <taxon>Eukaryota</taxon>
        <taxon>Fungi</taxon>
        <taxon>Fungi incertae sedis</taxon>
        <taxon>Mucoromycota</taxon>
        <taxon>Glomeromycotina</taxon>
        <taxon>Glomeromycetes</taxon>
        <taxon>Archaeosporales</taxon>
        <taxon>Ambisporaceae</taxon>
        <taxon>Ambispora</taxon>
    </lineage>
</organism>
<dbReference type="InterPro" id="IPR051477">
    <property type="entry name" value="Expansin_CellWall"/>
</dbReference>
<dbReference type="InterPro" id="IPR009009">
    <property type="entry name" value="RlpA-like_DPBB"/>
</dbReference>
<feature type="domain" description="RlpA-like protein double-psi beta-barrel" evidence="3">
    <location>
        <begin position="44"/>
        <end position="138"/>
    </location>
</feature>
<evidence type="ECO:0000259" key="3">
    <source>
        <dbReference type="Pfam" id="PF03330"/>
    </source>
</evidence>
<dbReference type="InterPro" id="IPR036908">
    <property type="entry name" value="RlpA-like_sf"/>
</dbReference>
<proteinExistence type="predicted"/>
<dbReference type="SUPFAM" id="SSF50685">
    <property type="entry name" value="Barwin-like endoglucanases"/>
    <property type="match status" value="1"/>
</dbReference>
<dbReference type="PANTHER" id="PTHR31836:SF21">
    <property type="entry name" value="EXPANSIN-LIKE PROTEIN 7"/>
    <property type="match status" value="1"/>
</dbReference>
<comment type="caution">
    <text evidence="4">The sequence shown here is derived from an EMBL/GenBank/DDBJ whole genome shotgun (WGS) entry which is preliminary data.</text>
</comment>
<keyword evidence="5" id="KW-1185">Reference proteome</keyword>
<protein>
    <submittedName>
        <fullName evidence="4">5482_t:CDS:1</fullName>
    </submittedName>
</protein>
<dbReference type="Proteomes" id="UP000789831">
    <property type="component" value="Unassembled WGS sequence"/>
</dbReference>
<sequence>MTKGRASVVIAIVLIVSMTTLLSSRNNNIFVDGSPVLAKRGKTFSGEATYYNPGLGSCGKNSANTDMVVAINKPQWGNPANPNKNKICGKKIRVKGPIGSVTAKLVDMCPECPYGNLDLSPSAFDKIAKRSAGRVRVTWKYL</sequence>
<dbReference type="AlphaFoldDB" id="A0A9N9FBG2"/>
<dbReference type="Pfam" id="PF03330">
    <property type="entry name" value="DPBB_1"/>
    <property type="match status" value="1"/>
</dbReference>
<feature type="chain" id="PRO_5040484742" evidence="2">
    <location>
        <begin position="25"/>
        <end position="142"/>
    </location>
</feature>
<evidence type="ECO:0000256" key="2">
    <source>
        <dbReference type="SAM" id="SignalP"/>
    </source>
</evidence>
<dbReference type="Gene3D" id="2.40.40.10">
    <property type="entry name" value="RlpA-like domain"/>
    <property type="match status" value="1"/>
</dbReference>
<reference evidence="4" key="1">
    <citation type="submission" date="2021-06" db="EMBL/GenBank/DDBJ databases">
        <authorList>
            <person name="Kallberg Y."/>
            <person name="Tangrot J."/>
            <person name="Rosling A."/>
        </authorList>
    </citation>
    <scope>NUCLEOTIDE SEQUENCE</scope>
    <source>
        <strain evidence="4">MT106</strain>
    </source>
</reference>
<keyword evidence="1 2" id="KW-0732">Signal</keyword>
<feature type="signal peptide" evidence="2">
    <location>
        <begin position="1"/>
        <end position="24"/>
    </location>
</feature>
<gene>
    <name evidence="4" type="ORF">AGERDE_LOCUS5377</name>
</gene>
<accession>A0A9N9FBG2</accession>